<proteinExistence type="predicted"/>
<gene>
    <name evidence="2" type="ORF">METZ01_LOCUS431504</name>
</gene>
<protein>
    <submittedName>
        <fullName evidence="2">Uncharacterized protein</fullName>
    </submittedName>
</protein>
<feature type="region of interest" description="Disordered" evidence="1">
    <location>
        <begin position="1"/>
        <end position="22"/>
    </location>
</feature>
<evidence type="ECO:0000313" key="2">
    <source>
        <dbReference type="EMBL" id="SVD78650.1"/>
    </source>
</evidence>
<accession>A0A382Y696</accession>
<dbReference type="EMBL" id="UINC01173189">
    <property type="protein sequence ID" value="SVD78650.1"/>
    <property type="molecule type" value="Genomic_DNA"/>
</dbReference>
<evidence type="ECO:0000256" key="1">
    <source>
        <dbReference type="SAM" id="MobiDB-lite"/>
    </source>
</evidence>
<feature type="non-terminal residue" evidence="2">
    <location>
        <position position="65"/>
    </location>
</feature>
<name>A0A382Y696_9ZZZZ</name>
<dbReference type="AlphaFoldDB" id="A0A382Y696"/>
<sequence>MSEVLPSGEARSPGISYQELLDTDTHEVPDVLRLESPRFLGDEDVPITRYTTREWHDVEVERLWS</sequence>
<reference evidence="2" key="1">
    <citation type="submission" date="2018-05" db="EMBL/GenBank/DDBJ databases">
        <authorList>
            <person name="Lanie J.A."/>
            <person name="Ng W.-L."/>
            <person name="Kazmierczak K.M."/>
            <person name="Andrzejewski T.M."/>
            <person name="Davidsen T.M."/>
            <person name="Wayne K.J."/>
            <person name="Tettelin H."/>
            <person name="Glass J.I."/>
            <person name="Rusch D."/>
            <person name="Podicherti R."/>
            <person name="Tsui H.-C.T."/>
            <person name="Winkler M.E."/>
        </authorList>
    </citation>
    <scope>NUCLEOTIDE SEQUENCE</scope>
</reference>
<organism evidence="2">
    <name type="scientific">marine metagenome</name>
    <dbReference type="NCBI Taxonomy" id="408172"/>
    <lineage>
        <taxon>unclassified sequences</taxon>
        <taxon>metagenomes</taxon>
        <taxon>ecological metagenomes</taxon>
    </lineage>
</organism>